<protein>
    <recommendedName>
        <fullName evidence="4">Group-specific protein</fullName>
    </recommendedName>
</protein>
<reference evidence="2 3" key="1">
    <citation type="submission" date="2017-09" db="EMBL/GenBank/DDBJ databases">
        <title>Large-scale bioinformatics analysis of Bacillus genomes uncovers conserved roles of natural products in bacterial physiology.</title>
        <authorList>
            <consortium name="Agbiome Team Llc"/>
            <person name="Bleich R.M."/>
            <person name="Grubbs K.J."/>
            <person name="Santa Maria K.C."/>
            <person name="Allen S.E."/>
            <person name="Farag S."/>
            <person name="Shank E.A."/>
            <person name="Bowers A."/>
        </authorList>
    </citation>
    <scope>NUCLEOTIDE SEQUENCE [LARGE SCALE GENOMIC DNA]</scope>
    <source>
        <strain evidence="2 3">AFS096845</strain>
    </source>
</reference>
<keyword evidence="1" id="KW-0812">Transmembrane</keyword>
<accession>A0A2A7HRI1</accession>
<feature type="transmembrane region" description="Helical" evidence="1">
    <location>
        <begin position="21"/>
        <end position="41"/>
    </location>
</feature>
<keyword evidence="1" id="KW-0472">Membrane</keyword>
<evidence type="ECO:0000256" key="1">
    <source>
        <dbReference type="SAM" id="Phobius"/>
    </source>
</evidence>
<gene>
    <name evidence="2" type="ORF">COM96_24175</name>
</gene>
<sequence>MDSKCEKRNEGGVKMKMQKNWWLGFLGFVGVYKIPGMIEAFQAEKGWFALIGFVWLLWFGYFIPEKKADK</sequence>
<evidence type="ECO:0000313" key="3">
    <source>
        <dbReference type="Proteomes" id="UP000220006"/>
    </source>
</evidence>
<name>A0A2A7HRI1_BACCE</name>
<evidence type="ECO:0000313" key="2">
    <source>
        <dbReference type="EMBL" id="PEC19568.1"/>
    </source>
</evidence>
<comment type="caution">
    <text evidence="2">The sequence shown here is derived from an EMBL/GenBank/DDBJ whole genome shotgun (WGS) entry which is preliminary data.</text>
</comment>
<feature type="transmembrane region" description="Helical" evidence="1">
    <location>
        <begin position="47"/>
        <end position="64"/>
    </location>
</feature>
<dbReference type="EMBL" id="NVLK01000063">
    <property type="protein sequence ID" value="PEC19568.1"/>
    <property type="molecule type" value="Genomic_DNA"/>
</dbReference>
<proteinExistence type="predicted"/>
<organism evidence="2 3">
    <name type="scientific">Bacillus cereus</name>
    <dbReference type="NCBI Taxonomy" id="1396"/>
    <lineage>
        <taxon>Bacteria</taxon>
        <taxon>Bacillati</taxon>
        <taxon>Bacillota</taxon>
        <taxon>Bacilli</taxon>
        <taxon>Bacillales</taxon>
        <taxon>Bacillaceae</taxon>
        <taxon>Bacillus</taxon>
        <taxon>Bacillus cereus group</taxon>
    </lineage>
</organism>
<keyword evidence="1" id="KW-1133">Transmembrane helix</keyword>
<dbReference type="Proteomes" id="UP000220006">
    <property type="component" value="Unassembled WGS sequence"/>
</dbReference>
<evidence type="ECO:0008006" key="4">
    <source>
        <dbReference type="Google" id="ProtNLM"/>
    </source>
</evidence>
<dbReference type="AlphaFoldDB" id="A0A2A7HRI1"/>